<proteinExistence type="predicted"/>
<dbReference type="eggNOG" id="COG1913">
    <property type="taxonomic scope" value="Bacteria"/>
</dbReference>
<sequence length="299" mass="34426">MMIKKIGNLLITIIIAAQTACGQPPNNDQVLYEKINKTAYLHAPVPKPGYRDWLTLHKESGQSFKQYSALARKFKKNSANIFYIQPIGKFNNKQQEILQLTGKYLSIFYQLPVKFLPLISPKEIPANARRKNPHTKQPQVLSTYLLSEVLKKNFPKDAALVIGFTSEDLYPAPQWNFVFGQASLSDKVGVWSMSRFGDPSLVANYNLCLLRTFKTATHETGHMLGIYHCVAYHCNMGGSNHLQELDKKPVWFCPECLAKICWKQGIDPAKRYNDLERFWRIQKFSDFKKFYRKASKIVR</sequence>
<comment type="cofactor">
    <cofactor evidence="1">
        <name>Zn(2+)</name>
        <dbReference type="ChEBI" id="CHEBI:29105"/>
    </cofactor>
</comment>
<evidence type="ECO:0000313" key="8">
    <source>
        <dbReference type="EMBL" id="EAY28965.1"/>
    </source>
</evidence>
<dbReference type="PANTHER" id="PTHR15910">
    <property type="entry name" value="ARCHAEMETZINCIN"/>
    <property type="match status" value="1"/>
</dbReference>
<dbReference type="Proteomes" id="UP000004095">
    <property type="component" value="Unassembled WGS sequence"/>
</dbReference>
<dbReference type="GO" id="GO:0006508">
    <property type="term" value="P:proteolysis"/>
    <property type="evidence" value="ECO:0007669"/>
    <property type="project" value="UniProtKB-KW"/>
</dbReference>
<dbReference type="RefSeq" id="WP_002697137.1">
    <property type="nucleotide sequence ID" value="NZ_AAWS01000013.1"/>
</dbReference>
<keyword evidence="2" id="KW-0645">Protease</keyword>
<keyword evidence="4" id="KW-0378">Hydrolase</keyword>
<dbReference type="PANTHER" id="PTHR15910:SF1">
    <property type="entry name" value="ARCHAEMETZINCIN-2"/>
    <property type="match status" value="1"/>
</dbReference>
<keyword evidence="5" id="KW-0862">Zinc</keyword>
<dbReference type="CDD" id="cd11375">
    <property type="entry name" value="Peptidase_M54"/>
    <property type="match status" value="1"/>
</dbReference>
<dbReference type="InterPro" id="IPR012962">
    <property type="entry name" value="Pept_M54_archaemetzincn"/>
</dbReference>
<evidence type="ECO:0000256" key="1">
    <source>
        <dbReference type="ARBA" id="ARBA00001947"/>
    </source>
</evidence>
<dbReference type="EMBL" id="AAWS01000013">
    <property type="protein sequence ID" value="EAY28965.1"/>
    <property type="molecule type" value="Genomic_DNA"/>
</dbReference>
<accession>A1ZKZ9</accession>
<keyword evidence="7" id="KW-0732">Signal</keyword>
<evidence type="ECO:0000256" key="5">
    <source>
        <dbReference type="ARBA" id="ARBA00022833"/>
    </source>
</evidence>
<dbReference type="Gene3D" id="3.40.390.10">
    <property type="entry name" value="Collagenase (Catalytic Domain)"/>
    <property type="match status" value="1"/>
</dbReference>
<dbReference type="InterPro" id="IPR024079">
    <property type="entry name" value="MetalloPept_cat_dom_sf"/>
</dbReference>
<dbReference type="AlphaFoldDB" id="A1ZKZ9"/>
<gene>
    <name evidence="8" type="ORF">M23134_00119</name>
</gene>
<dbReference type="GO" id="GO:0046872">
    <property type="term" value="F:metal ion binding"/>
    <property type="evidence" value="ECO:0007669"/>
    <property type="project" value="UniProtKB-KW"/>
</dbReference>
<evidence type="ECO:0000256" key="6">
    <source>
        <dbReference type="ARBA" id="ARBA00023049"/>
    </source>
</evidence>
<keyword evidence="9" id="KW-1185">Reference proteome</keyword>
<protein>
    <recommendedName>
        <fullName evidence="10">Zn-dependent protease</fullName>
    </recommendedName>
</protein>
<comment type="caution">
    <text evidence="8">The sequence shown here is derived from an EMBL/GenBank/DDBJ whole genome shotgun (WGS) entry which is preliminary data.</text>
</comment>
<dbReference type="SUPFAM" id="SSF55486">
    <property type="entry name" value="Metalloproteases ('zincins'), catalytic domain"/>
    <property type="match status" value="1"/>
</dbReference>
<evidence type="ECO:0000256" key="2">
    <source>
        <dbReference type="ARBA" id="ARBA00022670"/>
    </source>
</evidence>
<evidence type="ECO:0000313" key="9">
    <source>
        <dbReference type="Proteomes" id="UP000004095"/>
    </source>
</evidence>
<name>A1ZKZ9_MICM2</name>
<feature type="signal peptide" evidence="7">
    <location>
        <begin position="1"/>
        <end position="22"/>
    </location>
</feature>
<organism evidence="8 9">
    <name type="scientific">Microscilla marina ATCC 23134</name>
    <dbReference type="NCBI Taxonomy" id="313606"/>
    <lineage>
        <taxon>Bacteria</taxon>
        <taxon>Pseudomonadati</taxon>
        <taxon>Bacteroidota</taxon>
        <taxon>Cytophagia</taxon>
        <taxon>Cytophagales</taxon>
        <taxon>Microscillaceae</taxon>
        <taxon>Microscilla</taxon>
    </lineage>
</organism>
<dbReference type="OrthoDB" id="9784246at2"/>
<evidence type="ECO:0008006" key="10">
    <source>
        <dbReference type="Google" id="ProtNLM"/>
    </source>
</evidence>
<dbReference type="GO" id="GO:0008237">
    <property type="term" value="F:metallopeptidase activity"/>
    <property type="evidence" value="ECO:0007669"/>
    <property type="project" value="UniProtKB-KW"/>
</dbReference>
<dbReference type="Pfam" id="PF07998">
    <property type="entry name" value="Peptidase_M54"/>
    <property type="match status" value="1"/>
</dbReference>
<reference evidence="8 9" key="1">
    <citation type="submission" date="2007-01" db="EMBL/GenBank/DDBJ databases">
        <authorList>
            <person name="Haygood M."/>
            <person name="Podell S."/>
            <person name="Anderson C."/>
            <person name="Hopkinson B."/>
            <person name="Roe K."/>
            <person name="Barbeau K."/>
            <person name="Gaasterland T."/>
            <person name="Ferriera S."/>
            <person name="Johnson J."/>
            <person name="Kravitz S."/>
            <person name="Beeson K."/>
            <person name="Sutton G."/>
            <person name="Rogers Y.-H."/>
            <person name="Friedman R."/>
            <person name="Frazier M."/>
            <person name="Venter J.C."/>
        </authorList>
    </citation>
    <scope>NUCLEOTIDE SEQUENCE [LARGE SCALE GENOMIC DNA]</scope>
    <source>
        <strain evidence="8 9">ATCC 23134</strain>
    </source>
</reference>
<keyword evidence="6" id="KW-0482">Metalloprotease</keyword>
<feature type="chain" id="PRO_5002642269" description="Zn-dependent protease" evidence="7">
    <location>
        <begin position="23"/>
        <end position="299"/>
    </location>
</feature>
<evidence type="ECO:0000256" key="7">
    <source>
        <dbReference type="SAM" id="SignalP"/>
    </source>
</evidence>
<evidence type="ECO:0000256" key="4">
    <source>
        <dbReference type="ARBA" id="ARBA00022801"/>
    </source>
</evidence>
<evidence type="ECO:0000256" key="3">
    <source>
        <dbReference type="ARBA" id="ARBA00022723"/>
    </source>
</evidence>
<keyword evidence="3" id="KW-0479">Metal-binding</keyword>